<protein>
    <submittedName>
        <fullName evidence="2">Riboflavin biosynthesis protein RibA</fullName>
    </submittedName>
</protein>
<gene>
    <name evidence="2" type="ORF">IU514_08490</name>
</gene>
<dbReference type="EMBL" id="JADLZT010000004">
    <property type="protein sequence ID" value="MBF6024067.1"/>
    <property type="molecule type" value="Genomic_DNA"/>
</dbReference>
<dbReference type="Proteomes" id="UP001429984">
    <property type="component" value="Unassembled WGS sequence"/>
</dbReference>
<comment type="caution">
    <text evidence="2">The sequence shown here is derived from an EMBL/GenBank/DDBJ whole genome shotgun (WGS) entry which is preliminary data.</text>
</comment>
<reference evidence="2 3" key="1">
    <citation type="submission" date="2020-11" db="EMBL/GenBank/DDBJ databases">
        <title>Draft Genome Sequence and Secondary Metabolite Biosynthetic Potential of the Lysobacter niastensis Type strain DSM 18481.</title>
        <authorList>
            <person name="Turrini P."/>
            <person name="Artuso I."/>
            <person name="Tescari M."/>
            <person name="Lugli G.A."/>
            <person name="Frangipani E."/>
            <person name="Ventura M."/>
            <person name="Visca P."/>
        </authorList>
    </citation>
    <scope>NUCLEOTIDE SEQUENCE [LARGE SCALE GENOMIC DNA]</scope>
    <source>
        <strain evidence="2 3">DSM 18481</strain>
    </source>
</reference>
<keyword evidence="1" id="KW-0472">Membrane</keyword>
<name>A0ABS0B8L0_9GAMM</name>
<keyword evidence="1" id="KW-1133">Transmembrane helix</keyword>
<evidence type="ECO:0000313" key="3">
    <source>
        <dbReference type="Proteomes" id="UP001429984"/>
    </source>
</evidence>
<organism evidence="2 3">
    <name type="scientific">Lysobacter niastensis</name>
    <dbReference type="NCBI Taxonomy" id="380629"/>
    <lineage>
        <taxon>Bacteria</taxon>
        <taxon>Pseudomonadati</taxon>
        <taxon>Pseudomonadota</taxon>
        <taxon>Gammaproteobacteria</taxon>
        <taxon>Lysobacterales</taxon>
        <taxon>Lysobacteraceae</taxon>
        <taxon>Lysobacter</taxon>
    </lineage>
</organism>
<proteinExistence type="predicted"/>
<dbReference type="RefSeq" id="WP_194930667.1">
    <property type="nucleotide sequence ID" value="NZ_JADLZT010000004.1"/>
</dbReference>
<feature type="transmembrane region" description="Helical" evidence="1">
    <location>
        <begin position="103"/>
        <end position="125"/>
    </location>
</feature>
<evidence type="ECO:0000313" key="2">
    <source>
        <dbReference type="EMBL" id="MBF6024067.1"/>
    </source>
</evidence>
<keyword evidence="1" id="KW-0812">Transmembrane</keyword>
<accession>A0ABS0B8L0</accession>
<feature type="transmembrane region" description="Helical" evidence="1">
    <location>
        <begin position="72"/>
        <end position="97"/>
    </location>
</feature>
<evidence type="ECO:0000256" key="1">
    <source>
        <dbReference type="SAM" id="Phobius"/>
    </source>
</evidence>
<keyword evidence="3" id="KW-1185">Reference proteome</keyword>
<sequence length="175" mass="18600">MADHVITGEVSNSKVGALFDGEMEAQRAAEKLRRTLGGAHSQVELITSRKGVGRKLEPESPGIFLTALRAHFWLGLAGLAAGAVLFGILFAMGLPLIVNSAPLAAGVLIFFGGVAGLMFGGLVTLRPDHDRYILKVREELEEGKYAVVVHARSHEQMAVSAELLKQSGGDVIKTL</sequence>